<organism evidence="6 7">
    <name type="scientific">Palleronia pelagia</name>
    <dbReference type="NCBI Taxonomy" id="387096"/>
    <lineage>
        <taxon>Bacteria</taxon>
        <taxon>Pseudomonadati</taxon>
        <taxon>Pseudomonadota</taxon>
        <taxon>Alphaproteobacteria</taxon>
        <taxon>Rhodobacterales</taxon>
        <taxon>Roseobacteraceae</taxon>
        <taxon>Palleronia</taxon>
    </lineage>
</organism>
<name>A0A1H8KZX9_9RHOB</name>
<dbReference type="Gene3D" id="1.10.10.10">
    <property type="entry name" value="Winged helix-like DNA-binding domain superfamily/Winged helix DNA-binding domain"/>
    <property type="match status" value="1"/>
</dbReference>
<dbReference type="Proteomes" id="UP000199372">
    <property type="component" value="Unassembled WGS sequence"/>
</dbReference>
<protein>
    <submittedName>
        <fullName evidence="6">LysR family transcriptional regulator, transcriptional activator of nhaA</fullName>
    </submittedName>
</protein>
<dbReference type="PROSITE" id="PS50931">
    <property type="entry name" value="HTH_LYSR"/>
    <property type="match status" value="1"/>
</dbReference>
<evidence type="ECO:0000256" key="4">
    <source>
        <dbReference type="ARBA" id="ARBA00023163"/>
    </source>
</evidence>
<dbReference type="SUPFAM" id="SSF53850">
    <property type="entry name" value="Periplasmic binding protein-like II"/>
    <property type="match status" value="1"/>
</dbReference>
<dbReference type="AlphaFoldDB" id="A0A1H8KZX9"/>
<keyword evidence="4" id="KW-0804">Transcription</keyword>
<dbReference type="InterPro" id="IPR036388">
    <property type="entry name" value="WH-like_DNA-bd_sf"/>
</dbReference>
<dbReference type="Pfam" id="PF00126">
    <property type="entry name" value="HTH_1"/>
    <property type="match status" value="1"/>
</dbReference>
<dbReference type="Pfam" id="PF03466">
    <property type="entry name" value="LysR_substrate"/>
    <property type="match status" value="1"/>
</dbReference>
<dbReference type="PANTHER" id="PTHR30126:SF98">
    <property type="entry name" value="HTH-TYPE TRANSCRIPTIONAL ACTIVATOR BAUR"/>
    <property type="match status" value="1"/>
</dbReference>
<evidence type="ECO:0000313" key="7">
    <source>
        <dbReference type="Proteomes" id="UP000199372"/>
    </source>
</evidence>
<proteinExistence type="inferred from homology"/>
<accession>A0A1H8KZX9</accession>
<dbReference type="GO" id="GO:0003700">
    <property type="term" value="F:DNA-binding transcription factor activity"/>
    <property type="evidence" value="ECO:0007669"/>
    <property type="project" value="InterPro"/>
</dbReference>
<feature type="domain" description="HTH lysR-type" evidence="5">
    <location>
        <begin position="3"/>
        <end position="60"/>
    </location>
</feature>
<dbReference type="Gene3D" id="3.40.190.10">
    <property type="entry name" value="Periplasmic binding protein-like II"/>
    <property type="match status" value="2"/>
</dbReference>
<dbReference type="FunFam" id="1.10.10.10:FF:000001">
    <property type="entry name" value="LysR family transcriptional regulator"/>
    <property type="match status" value="1"/>
</dbReference>
<dbReference type="OrthoDB" id="464481at2"/>
<dbReference type="RefSeq" id="WP_091846453.1">
    <property type="nucleotide sequence ID" value="NZ_FOCM01000009.1"/>
</dbReference>
<dbReference type="GO" id="GO:0000976">
    <property type="term" value="F:transcription cis-regulatory region binding"/>
    <property type="evidence" value="ECO:0007669"/>
    <property type="project" value="TreeGrafter"/>
</dbReference>
<keyword evidence="3" id="KW-0238">DNA-binding</keyword>
<gene>
    <name evidence="6" type="ORF">SAMN04488011_10915</name>
</gene>
<keyword evidence="7" id="KW-1185">Reference proteome</keyword>
<dbReference type="EMBL" id="FOCM01000009">
    <property type="protein sequence ID" value="SEN98480.1"/>
    <property type="molecule type" value="Genomic_DNA"/>
</dbReference>
<dbReference type="InterPro" id="IPR005119">
    <property type="entry name" value="LysR_subst-bd"/>
</dbReference>
<dbReference type="PANTHER" id="PTHR30126">
    <property type="entry name" value="HTH-TYPE TRANSCRIPTIONAL REGULATOR"/>
    <property type="match status" value="1"/>
</dbReference>
<dbReference type="SUPFAM" id="SSF46785">
    <property type="entry name" value="Winged helix' DNA-binding domain"/>
    <property type="match status" value="1"/>
</dbReference>
<evidence type="ECO:0000259" key="5">
    <source>
        <dbReference type="PROSITE" id="PS50931"/>
    </source>
</evidence>
<dbReference type="InterPro" id="IPR000847">
    <property type="entry name" value="LysR_HTH_N"/>
</dbReference>
<sequence>MRLNYHHLRYFQEVAREGNLTRAAAGLNLSQSALSTQIRLLEDRLGHALFDRTGRAMLLTEAGRIALDHAERIFAVGDDLVATLTGGGAAQSPLRVGALSTLSRNFQLRFLHPALAADAELVLSSGNSLSLLRALEDLALDVVLLTDPPPRDSFPGLVAHRIAEQPVGIHGTAHRLGHATPADLLASEPVILPTESSIRTGFDSLVTRLGVVPRIAATVDDMAMVRLLARSDLGLAITPAVVLADELEQGLLASAPFPLDIVESFYAVTAPRTFPHPLLEKLIGPLTDHNEV</sequence>
<dbReference type="PRINTS" id="PR00039">
    <property type="entry name" value="HTHLYSR"/>
</dbReference>
<evidence type="ECO:0000256" key="3">
    <source>
        <dbReference type="ARBA" id="ARBA00023125"/>
    </source>
</evidence>
<evidence type="ECO:0000313" key="6">
    <source>
        <dbReference type="EMBL" id="SEN98480.1"/>
    </source>
</evidence>
<dbReference type="InterPro" id="IPR036390">
    <property type="entry name" value="WH_DNA-bd_sf"/>
</dbReference>
<evidence type="ECO:0000256" key="2">
    <source>
        <dbReference type="ARBA" id="ARBA00023015"/>
    </source>
</evidence>
<keyword evidence="2" id="KW-0805">Transcription regulation</keyword>
<comment type="similarity">
    <text evidence="1">Belongs to the LysR transcriptional regulatory family.</text>
</comment>
<reference evidence="7" key="1">
    <citation type="submission" date="2016-10" db="EMBL/GenBank/DDBJ databases">
        <authorList>
            <person name="Varghese N."/>
            <person name="Submissions S."/>
        </authorList>
    </citation>
    <scope>NUCLEOTIDE SEQUENCE [LARGE SCALE GENOMIC DNA]</scope>
    <source>
        <strain evidence="7">DSM 26893</strain>
    </source>
</reference>
<evidence type="ECO:0000256" key="1">
    <source>
        <dbReference type="ARBA" id="ARBA00009437"/>
    </source>
</evidence>